<keyword evidence="3" id="KW-1185">Reference proteome</keyword>
<reference evidence="2 3" key="1">
    <citation type="submission" date="2020-08" db="EMBL/GenBank/DDBJ databases">
        <title>Genomic Encyclopedia of Type Strains, Phase IV (KMG-IV): sequencing the most valuable type-strain genomes for metagenomic binning, comparative biology and taxonomic classification.</title>
        <authorList>
            <person name="Goeker M."/>
        </authorList>
    </citation>
    <scope>NUCLEOTIDE SEQUENCE [LARGE SCALE GENOMIC DNA]</scope>
    <source>
        <strain evidence="2 3">DSM 23562</strain>
    </source>
</reference>
<keyword evidence="1" id="KW-0472">Membrane</keyword>
<organism evidence="2 3">
    <name type="scientific">Armatimonas rosea</name>
    <dbReference type="NCBI Taxonomy" id="685828"/>
    <lineage>
        <taxon>Bacteria</taxon>
        <taxon>Bacillati</taxon>
        <taxon>Armatimonadota</taxon>
        <taxon>Armatimonadia</taxon>
        <taxon>Armatimonadales</taxon>
        <taxon>Armatimonadaceae</taxon>
        <taxon>Armatimonas</taxon>
    </lineage>
</organism>
<keyword evidence="1" id="KW-0812">Transmembrane</keyword>
<accession>A0A7W9SP18</accession>
<keyword evidence="1" id="KW-1133">Transmembrane helix</keyword>
<dbReference type="EMBL" id="JACHGW010000001">
    <property type="protein sequence ID" value="MBB6049674.1"/>
    <property type="molecule type" value="Genomic_DNA"/>
</dbReference>
<dbReference type="RefSeq" id="WP_184193270.1">
    <property type="nucleotide sequence ID" value="NZ_JACHGW010000001.1"/>
</dbReference>
<evidence type="ECO:0000313" key="2">
    <source>
        <dbReference type="EMBL" id="MBB6049674.1"/>
    </source>
</evidence>
<dbReference type="Proteomes" id="UP000520814">
    <property type="component" value="Unassembled WGS sequence"/>
</dbReference>
<sequence length="76" mass="9334">MRFSLQAMDDWGFLFWGGVRVCVLAWLGIVFLRWLLTPPHWRDGEGPLIDEGERMATEFSWLRWFTDRLTLRFWRW</sequence>
<gene>
    <name evidence="2" type="ORF">HNQ39_001436</name>
</gene>
<comment type="caution">
    <text evidence="2">The sequence shown here is derived from an EMBL/GenBank/DDBJ whole genome shotgun (WGS) entry which is preliminary data.</text>
</comment>
<evidence type="ECO:0000256" key="1">
    <source>
        <dbReference type="SAM" id="Phobius"/>
    </source>
</evidence>
<name>A0A7W9SP18_ARMRO</name>
<protein>
    <submittedName>
        <fullName evidence="2">Uncharacterized protein</fullName>
    </submittedName>
</protein>
<feature type="transmembrane region" description="Helical" evidence="1">
    <location>
        <begin position="13"/>
        <end position="36"/>
    </location>
</feature>
<dbReference type="AlphaFoldDB" id="A0A7W9SP18"/>
<evidence type="ECO:0000313" key="3">
    <source>
        <dbReference type="Proteomes" id="UP000520814"/>
    </source>
</evidence>
<proteinExistence type="predicted"/>